<evidence type="ECO:0000256" key="3">
    <source>
        <dbReference type="ARBA" id="ARBA00012191"/>
    </source>
</evidence>
<accession>A0AAW3YP50</accession>
<dbReference type="GO" id="GO:0005886">
    <property type="term" value="C:plasma membrane"/>
    <property type="evidence" value="ECO:0007669"/>
    <property type="project" value="UniProtKB-SubCell"/>
</dbReference>
<dbReference type="PROSITE" id="PS50893">
    <property type="entry name" value="ABC_TRANSPORTER_2"/>
    <property type="match status" value="1"/>
</dbReference>
<dbReference type="PANTHER" id="PTHR43394">
    <property type="entry name" value="ATP-DEPENDENT PERMEASE MDL1, MITOCHONDRIAL"/>
    <property type="match status" value="1"/>
</dbReference>
<dbReference type="Pfam" id="PF00664">
    <property type="entry name" value="ABC_membrane"/>
    <property type="match status" value="1"/>
</dbReference>
<evidence type="ECO:0000256" key="2">
    <source>
        <dbReference type="ARBA" id="ARBA00006526"/>
    </source>
</evidence>
<evidence type="ECO:0000256" key="7">
    <source>
        <dbReference type="ARBA" id="ARBA00022840"/>
    </source>
</evidence>
<comment type="similarity">
    <text evidence="2">Belongs to the ABC transporter superfamily. Drug exporter-2 (TC 3.A.1.117) family.</text>
</comment>
<keyword evidence="9 12" id="KW-0472">Membrane</keyword>
<evidence type="ECO:0000259" key="14">
    <source>
        <dbReference type="PROSITE" id="PS50929"/>
    </source>
</evidence>
<evidence type="ECO:0000313" key="15">
    <source>
        <dbReference type="EMBL" id="MBD2799156.1"/>
    </source>
</evidence>
<dbReference type="Gene3D" id="1.20.1560.10">
    <property type="entry name" value="ABC transporter type 1, transmembrane domain"/>
    <property type="match status" value="1"/>
</dbReference>
<dbReference type="GO" id="GO:0005524">
    <property type="term" value="F:ATP binding"/>
    <property type="evidence" value="ECO:0007669"/>
    <property type="project" value="UniProtKB-KW"/>
</dbReference>
<dbReference type="Gene3D" id="3.40.50.300">
    <property type="entry name" value="P-loop containing nucleotide triphosphate hydrolases"/>
    <property type="match status" value="1"/>
</dbReference>
<dbReference type="InterPro" id="IPR011527">
    <property type="entry name" value="ABC1_TM_dom"/>
</dbReference>
<comment type="catalytic activity">
    <reaction evidence="10">
        <text>ATP + H2O + xenobioticSide 1 = ADP + phosphate + xenobioticSide 2.</text>
        <dbReference type="EC" id="7.6.2.2"/>
    </reaction>
</comment>
<dbReference type="NCBIfam" id="NF008056">
    <property type="entry name" value="PRK10790.1"/>
    <property type="match status" value="1"/>
</dbReference>
<dbReference type="PROSITE" id="PS00211">
    <property type="entry name" value="ABC_TRANSPORTER_1"/>
    <property type="match status" value="1"/>
</dbReference>
<dbReference type="PANTHER" id="PTHR43394:SF1">
    <property type="entry name" value="ATP-BINDING CASSETTE SUB-FAMILY B MEMBER 10, MITOCHONDRIAL"/>
    <property type="match status" value="1"/>
</dbReference>
<sequence length="589" mass="65631">MTNTHKSNLWPSLKRLLSYSKNYRKPMVIAVLMLWVAALAEVSGPLLVSYFIDNMVATGNLPLGIVSGLAVAFLVLQLLSAALHYYQTLFFNQASVGVVQQLRTDVMNSALRQPLSAFDNQPVGQLISRVTNDTEVIKDLFVNVIPTVFRSVALIGAMLIAMFILDWRMASISIVMFPAVLLVMFFYQRLSIPIVRRVRGYLADINDGFNEVINGMTVIQQFRQQARFGEKMLATNRAHYQARMQALRLDGILLRPLLSFFSAAILCGLLLLFGFKGTEVIGVGVLYAFINYLGRLNEPLIELTAQQSLLQQAVVSGERVFELMDSPQQQYGDDNQALKNGSIDIENLNFAYRNDKLVLRDINLNVPTHGFLALVGHTGSGKSTLANLIMGYYPWQNGEIYLDGRPVSSLSHAVLRSGVAMVQQDPVILAASFLDNITLGRDISEEKVWEVLELVQLTEFVQHLPDGLNSVLGEQGNTLSAGQKQLLAMARVLVQTPQILILDEATANIDSGTEQSVQKALRMIRQQTTLVVIAHRLSTIVEADSILVLHRGAIVEQGRHQQLLTERGRYYQMYQLQQVGETLNESMHI</sequence>
<name>A0AAW3YP50_9GAMM</name>
<dbReference type="GO" id="GO:0005737">
    <property type="term" value="C:cytoplasm"/>
    <property type="evidence" value="ECO:0007669"/>
    <property type="project" value="UniProtKB-ARBA"/>
</dbReference>
<keyword evidence="5 12" id="KW-0812">Transmembrane</keyword>
<dbReference type="InterPro" id="IPR003439">
    <property type="entry name" value="ABC_transporter-like_ATP-bd"/>
</dbReference>
<dbReference type="InterPro" id="IPR039421">
    <property type="entry name" value="Type_1_exporter"/>
</dbReference>
<reference evidence="15" key="2">
    <citation type="journal article" date="2024" name="Toxins">
        <title>Genome Sequence Analysis of Native Xenorhabdus Strains Isolated from Entomopathogenic Nematodes in Argentina.</title>
        <authorList>
            <person name="Palma L."/>
            <person name="Frizzo L."/>
            <person name="Kaiser S."/>
            <person name="Berry C."/>
            <person name="Caballero P."/>
            <person name="Bode H.B."/>
            <person name="Del Valle E.E."/>
        </authorList>
    </citation>
    <scope>NUCLEOTIDE SEQUENCE</scope>
    <source>
        <strain evidence="15">M</strain>
    </source>
</reference>
<dbReference type="PROSITE" id="PS50929">
    <property type="entry name" value="ABC_TM1F"/>
    <property type="match status" value="1"/>
</dbReference>
<dbReference type="InterPro" id="IPR027417">
    <property type="entry name" value="P-loop_NTPase"/>
</dbReference>
<comment type="subcellular location">
    <subcellularLocation>
        <location evidence="1">Cell membrane</location>
        <topology evidence="1">Multi-pass membrane protein</topology>
    </subcellularLocation>
</comment>
<evidence type="ECO:0000256" key="9">
    <source>
        <dbReference type="ARBA" id="ARBA00023136"/>
    </source>
</evidence>
<dbReference type="AlphaFoldDB" id="A0AAW3YP50"/>
<keyword evidence="8 12" id="KW-1133">Transmembrane helix</keyword>
<gene>
    <name evidence="15" type="ORF">ID854_01440</name>
</gene>
<dbReference type="SUPFAM" id="SSF52540">
    <property type="entry name" value="P-loop containing nucleoside triphosphate hydrolases"/>
    <property type="match status" value="1"/>
</dbReference>
<evidence type="ECO:0000256" key="1">
    <source>
        <dbReference type="ARBA" id="ARBA00004651"/>
    </source>
</evidence>
<dbReference type="Pfam" id="PF00005">
    <property type="entry name" value="ABC_tran"/>
    <property type="match status" value="1"/>
</dbReference>
<dbReference type="EC" id="7.6.2.2" evidence="3"/>
<dbReference type="CDD" id="cd18544">
    <property type="entry name" value="ABC_6TM_TmrA_like"/>
    <property type="match status" value="1"/>
</dbReference>
<evidence type="ECO:0000256" key="12">
    <source>
        <dbReference type="SAM" id="Phobius"/>
    </source>
</evidence>
<feature type="transmembrane region" description="Helical" evidence="12">
    <location>
        <begin position="140"/>
        <end position="164"/>
    </location>
</feature>
<dbReference type="InterPro" id="IPR003593">
    <property type="entry name" value="AAA+_ATPase"/>
</dbReference>
<feature type="domain" description="ABC transmembrane type-1" evidence="14">
    <location>
        <begin position="28"/>
        <end position="312"/>
    </location>
</feature>
<proteinExistence type="inferred from homology"/>
<evidence type="ECO:0000259" key="13">
    <source>
        <dbReference type="PROSITE" id="PS50893"/>
    </source>
</evidence>
<evidence type="ECO:0000256" key="10">
    <source>
        <dbReference type="ARBA" id="ARBA00034018"/>
    </source>
</evidence>
<dbReference type="EMBL" id="JACXBF010000047">
    <property type="protein sequence ID" value="MBD2799156.1"/>
    <property type="molecule type" value="Genomic_DNA"/>
</dbReference>
<organism evidence="15">
    <name type="scientific">Xenorhabdus szentirmaii</name>
    <dbReference type="NCBI Taxonomy" id="290112"/>
    <lineage>
        <taxon>Bacteria</taxon>
        <taxon>Pseudomonadati</taxon>
        <taxon>Pseudomonadota</taxon>
        <taxon>Gammaproteobacteria</taxon>
        <taxon>Enterobacterales</taxon>
        <taxon>Morganellaceae</taxon>
        <taxon>Xenorhabdus</taxon>
    </lineage>
</organism>
<evidence type="ECO:0000256" key="8">
    <source>
        <dbReference type="ARBA" id="ARBA00022989"/>
    </source>
</evidence>
<dbReference type="SUPFAM" id="SSF90123">
    <property type="entry name" value="ABC transporter transmembrane region"/>
    <property type="match status" value="1"/>
</dbReference>
<protein>
    <recommendedName>
        <fullName evidence="11">Multidrug resistance-like ATP-binding protein MdlB</fullName>
        <ecNumber evidence="3">7.6.2.2</ecNumber>
    </recommendedName>
</protein>
<dbReference type="GO" id="GO:0008559">
    <property type="term" value="F:ABC-type xenobiotic transporter activity"/>
    <property type="evidence" value="ECO:0007669"/>
    <property type="project" value="UniProtKB-EC"/>
</dbReference>
<keyword evidence="4" id="KW-0813">Transport</keyword>
<evidence type="ECO:0000256" key="5">
    <source>
        <dbReference type="ARBA" id="ARBA00022692"/>
    </source>
</evidence>
<evidence type="ECO:0000256" key="4">
    <source>
        <dbReference type="ARBA" id="ARBA00022448"/>
    </source>
</evidence>
<dbReference type="GO" id="GO:0016887">
    <property type="term" value="F:ATP hydrolysis activity"/>
    <property type="evidence" value="ECO:0007669"/>
    <property type="project" value="InterPro"/>
</dbReference>
<feature type="transmembrane region" description="Helical" evidence="12">
    <location>
        <begin position="252"/>
        <end position="275"/>
    </location>
</feature>
<dbReference type="InterPro" id="IPR036640">
    <property type="entry name" value="ABC1_TM_sf"/>
</dbReference>
<dbReference type="FunFam" id="3.40.50.300:FF:000604">
    <property type="entry name" value="ABC transporter B family member 28"/>
    <property type="match status" value="1"/>
</dbReference>
<dbReference type="SMART" id="SM00382">
    <property type="entry name" value="AAA"/>
    <property type="match status" value="1"/>
</dbReference>
<feature type="domain" description="ABC transporter" evidence="13">
    <location>
        <begin position="343"/>
        <end position="576"/>
    </location>
</feature>
<feature type="transmembrane region" description="Helical" evidence="12">
    <location>
        <begin position="64"/>
        <end position="86"/>
    </location>
</feature>
<dbReference type="GO" id="GO:0015421">
    <property type="term" value="F:ABC-type oligopeptide transporter activity"/>
    <property type="evidence" value="ECO:0007669"/>
    <property type="project" value="TreeGrafter"/>
</dbReference>
<reference evidence="15" key="1">
    <citation type="submission" date="2020-09" db="EMBL/GenBank/DDBJ databases">
        <authorList>
            <person name="Palma L."/>
            <person name="Caballero P."/>
            <person name="Berry C."/>
            <person name="Del Valle E."/>
        </authorList>
    </citation>
    <scope>NUCLEOTIDE SEQUENCE</scope>
    <source>
        <strain evidence="15">M</strain>
    </source>
</reference>
<dbReference type="CDD" id="cd03254">
    <property type="entry name" value="ABCC_Glucan_exporter_like"/>
    <property type="match status" value="1"/>
</dbReference>
<keyword evidence="6" id="KW-0547">Nucleotide-binding</keyword>
<evidence type="ECO:0000256" key="6">
    <source>
        <dbReference type="ARBA" id="ARBA00022741"/>
    </source>
</evidence>
<keyword evidence="7" id="KW-0067">ATP-binding</keyword>
<evidence type="ECO:0000256" key="11">
    <source>
        <dbReference type="ARBA" id="ARBA00040960"/>
    </source>
</evidence>
<dbReference type="Proteomes" id="UP001193920">
    <property type="component" value="Unassembled WGS sequence"/>
</dbReference>
<dbReference type="InterPro" id="IPR017871">
    <property type="entry name" value="ABC_transporter-like_CS"/>
</dbReference>
<comment type="caution">
    <text evidence="15">The sequence shown here is derived from an EMBL/GenBank/DDBJ whole genome shotgun (WGS) entry which is preliminary data.</text>
</comment>
<feature type="transmembrane region" description="Helical" evidence="12">
    <location>
        <begin position="170"/>
        <end position="187"/>
    </location>
</feature>